<gene>
    <name evidence="5" type="ORF">C122C_0411</name>
</gene>
<reference evidence="5 6" key="1">
    <citation type="submission" date="2015-12" db="EMBL/GenBank/DDBJ databases">
        <authorList>
            <person name="Andreevskaya M."/>
        </authorList>
    </citation>
    <scope>NUCLEOTIDE SEQUENCE [LARGE SCALE GENOMIC DNA]</scope>
    <source>
        <strain evidence="5 6">C122c</strain>
    </source>
</reference>
<keyword evidence="6" id="KW-1185">Reference proteome</keyword>
<feature type="domain" description="Glycosyltransferase 2-like" evidence="4">
    <location>
        <begin position="11"/>
        <end position="174"/>
    </location>
</feature>
<evidence type="ECO:0000313" key="6">
    <source>
        <dbReference type="Proteomes" id="UP000199271"/>
    </source>
</evidence>
<dbReference type="InterPro" id="IPR050834">
    <property type="entry name" value="Glycosyltransf_2"/>
</dbReference>
<dbReference type="RefSeq" id="WP_180384627.1">
    <property type="nucleotide sequence ID" value="NZ_CBCPIF010000001.1"/>
</dbReference>
<dbReference type="PANTHER" id="PTHR43685">
    <property type="entry name" value="GLYCOSYLTRANSFERASE"/>
    <property type="match status" value="1"/>
</dbReference>
<protein>
    <submittedName>
        <fullName evidence="5">Glycosyltransferase</fullName>
    </submittedName>
</protein>
<comment type="similarity">
    <text evidence="1">Belongs to the glycosyltransferase 2 family.</text>
</comment>
<dbReference type="Gene3D" id="3.90.550.10">
    <property type="entry name" value="Spore Coat Polysaccharide Biosynthesis Protein SpsA, Chain A"/>
    <property type="match status" value="1"/>
</dbReference>
<dbReference type="PANTHER" id="PTHR43685:SF5">
    <property type="entry name" value="GLYCOSYLTRANSFERASE EPSE-RELATED"/>
    <property type="match status" value="1"/>
</dbReference>
<evidence type="ECO:0000259" key="4">
    <source>
        <dbReference type="Pfam" id="PF00535"/>
    </source>
</evidence>
<dbReference type="EMBL" id="FBSY01000006">
    <property type="protein sequence ID" value="CUW09056.1"/>
    <property type="molecule type" value="Genomic_DNA"/>
</dbReference>
<evidence type="ECO:0000256" key="1">
    <source>
        <dbReference type="ARBA" id="ARBA00006739"/>
    </source>
</evidence>
<dbReference type="InterPro" id="IPR001173">
    <property type="entry name" value="Glyco_trans_2-like"/>
</dbReference>
<comment type="caution">
    <text evidence="5">The sequence shown here is derived from an EMBL/GenBank/DDBJ whole genome shotgun (WGS) entry which is preliminary data.</text>
</comment>
<organism evidence="5 6">
    <name type="scientific">Leuconostoc gasicomitatum</name>
    <dbReference type="NCBI Taxonomy" id="115778"/>
    <lineage>
        <taxon>Bacteria</taxon>
        <taxon>Bacillati</taxon>
        <taxon>Bacillota</taxon>
        <taxon>Bacilli</taxon>
        <taxon>Lactobacillales</taxon>
        <taxon>Lactobacillaceae</taxon>
        <taxon>Leuconostoc</taxon>
        <taxon>Leuconostoc gelidum group</taxon>
    </lineage>
</organism>
<evidence type="ECO:0000313" key="5">
    <source>
        <dbReference type="EMBL" id="CUW09056.1"/>
    </source>
</evidence>
<evidence type="ECO:0000256" key="2">
    <source>
        <dbReference type="ARBA" id="ARBA00022676"/>
    </source>
</evidence>
<keyword evidence="2" id="KW-0328">Glycosyltransferase</keyword>
<accession>A0ABM9V287</accession>
<name>A0ABM9V287_9LACO</name>
<dbReference type="Proteomes" id="UP000199271">
    <property type="component" value="Unassembled WGS sequence"/>
</dbReference>
<evidence type="ECO:0000256" key="3">
    <source>
        <dbReference type="ARBA" id="ARBA00022679"/>
    </source>
</evidence>
<dbReference type="SUPFAM" id="SSF53448">
    <property type="entry name" value="Nucleotide-diphospho-sugar transferases"/>
    <property type="match status" value="1"/>
</dbReference>
<proteinExistence type="inferred from homology"/>
<keyword evidence="3" id="KW-0808">Transferase</keyword>
<dbReference type="Pfam" id="PF00535">
    <property type="entry name" value="Glycos_transf_2"/>
    <property type="match status" value="1"/>
</dbReference>
<dbReference type="InterPro" id="IPR029044">
    <property type="entry name" value="Nucleotide-diphossugar_trans"/>
</dbReference>
<sequence length="278" mass="32771">MSSSFQYPLFSVLMSVYANEKAVFFRDALESICNQSIQPNDFVLVVDGPISKDLEDVIEEFKKRLPMNIVRFQINKGLGYALSKGLVHTKYEIVARADSDDINNENRFKIQLQHFNKNPELILIGGQISEFNTNPDIIENKRIVPITRKEIYQFSKRRSPFNHPTVMFRKSQILKVGGYIDFPPFEDYHLWMRLLNEGYLSENLPDILVKMRLGSELYRRRGGSKYLWKYIQLRLYFYQRHFISISECISSVVLMTINVMLPVKVRKFAYSIFLRRQK</sequence>